<proteinExistence type="predicted"/>
<name>A0A8S3PTQ9_MYTED</name>
<dbReference type="Proteomes" id="UP000683360">
    <property type="component" value="Unassembled WGS sequence"/>
</dbReference>
<dbReference type="AlphaFoldDB" id="A0A8S3PTQ9"/>
<evidence type="ECO:0000313" key="3">
    <source>
        <dbReference type="Proteomes" id="UP000683360"/>
    </source>
</evidence>
<feature type="region of interest" description="Disordered" evidence="1">
    <location>
        <begin position="1"/>
        <end position="33"/>
    </location>
</feature>
<dbReference type="EMBL" id="CAJPWZ010000151">
    <property type="protein sequence ID" value="CAG2186985.1"/>
    <property type="molecule type" value="Genomic_DNA"/>
</dbReference>
<reference evidence="2" key="1">
    <citation type="submission" date="2021-03" db="EMBL/GenBank/DDBJ databases">
        <authorList>
            <person name="Bekaert M."/>
        </authorList>
    </citation>
    <scope>NUCLEOTIDE SEQUENCE</scope>
</reference>
<organism evidence="2 3">
    <name type="scientific">Mytilus edulis</name>
    <name type="common">Blue mussel</name>
    <dbReference type="NCBI Taxonomy" id="6550"/>
    <lineage>
        <taxon>Eukaryota</taxon>
        <taxon>Metazoa</taxon>
        <taxon>Spiralia</taxon>
        <taxon>Lophotrochozoa</taxon>
        <taxon>Mollusca</taxon>
        <taxon>Bivalvia</taxon>
        <taxon>Autobranchia</taxon>
        <taxon>Pteriomorphia</taxon>
        <taxon>Mytilida</taxon>
        <taxon>Mytiloidea</taxon>
        <taxon>Mytilidae</taxon>
        <taxon>Mytilinae</taxon>
        <taxon>Mytilus</taxon>
    </lineage>
</organism>
<keyword evidence="3" id="KW-1185">Reference proteome</keyword>
<feature type="compositionally biased region" description="Polar residues" evidence="1">
    <location>
        <begin position="1"/>
        <end position="11"/>
    </location>
</feature>
<protein>
    <submittedName>
        <fullName evidence="2">Uncharacterized protein</fullName>
    </submittedName>
</protein>
<evidence type="ECO:0000313" key="2">
    <source>
        <dbReference type="EMBL" id="CAG2186985.1"/>
    </source>
</evidence>
<gene>
    <name evidence="2" type="ORF">MEDL_2455</name>
</gene>
<evidence type="ECO:0000256" key="1">
    <source>
        <dbReference type="SAM" id="MobiDB-lite"/>
    </source>
</evidence>
<sequence length="76" mass="8496">MMSSPIRQMNQRRLPPLPGVQQGKSGRGGRPTTEEMIITGISSVLNDQHVTSSRSRHYMATGRKIHNDTLLISPFH</sequence>
<comment type="caution">
    <text evidence="2">The sequence shown here is derived from an EMBL/GenBank/DDBJ whole genome shotgun (WGS) entry which is preliminary data.</text>
</comment>
<accession>A0A8S3PTQ9</accession>
<dbReference type="OrthoDB" id="6620983at2759"/>